<evidence type="ECO:0000313" key="1">
    <source>
        <dbReference type="EMBL" id="KAJ6251181.1"/>
    </source>
</evidence>
<proteinExistence type="predicted"/>
<keyword evidence="2" id="KW-1185">Reference proteome</keyword>
<gene>
    <name evidence="1" type="ORF">M0813_15268</name>
</gene>
<comment type="caution">
    <text evidence="1">The sequence shown here is derived from an EMBL/GenBank/DDBJ whole genome shotgun (WGS) entry which is preliminary data.</text>
</comment>
<sequence length="181" mass="21198">MGNQSKKSIKIPQPQITTYFQIFHQTKTAIMLLELKKLSMVDLNQSCRKLFGIEKNDSNFNQTPFDYCPSVQTMHQNKSSDTVFREQIGKLDEKKGLTEFYFDWKNTKGKNLRTLLSLRPINLWGNSLLQIMISDLKHETNNESNLAFRDYLLESNNTQEINNTDQEVQIISNWEDVELEK</sequence>
<protein>
    <submittedName>
        <fullName evidence="1">Uncharacterized protein</fullName>
    </submittedName>
</protein>
<dbReference type="Proteomes" id="UP001150062">
    <property type="component" value="Unassembled WGS sequence"/>
</dbReference>
<accession>A0ABQ8Z2Q9</accession>
<dbReference type="EMBL" id="JAOAOG010000067">
    <property type="protein sequence ID" value="KAJ6251181.1"/>
    <property type="molecule type" value="Genomic_DNA"/>
</dbReference>
<reference evidence="1" key="1">
    <citation type="submission" date="2022-08" db="EMBL/GenBank/DDBJ databases">
        <title>Novel sulfate-reducing endosymbionts in the free-living metamonad Anaeramoeba.</title>
        <authorList>
            <person name="Jerlstrom-Hultqvist J."/>
            <person name="Cepicka I."/>
            <person name="Gallot-Lavallee L."/>
            <person name="Salas-Leiva D."/>
            <person name="Curtis B.A."/>
            <person name="Zahonova K."/>
            <person name="Pipaliya S."/>
            <person name="Dacks J."/>
            <person name="Roger A.J."/>
        </authorList>
    </citation>
    <scope>NUCLEOTIDE SEQUENCE</scope>
    <source>
        <strain evidence="1">Schooner1</strain>
    </source>
</reference>
<evidence type="ECO:0000313" key="2">
    <source>
        <dbReference type="Proteomes" id="UP001150062"/>
    </source>
</evidence>
<name>A0ABQ8Z2Q9_9EUKA</name>
<organism evidence="1 2">
    <name type="scientific">Anaeramoeba flamelloides</name>
    <dbReference type="NCBI Taxonomy" id="1746091"/>
    <lineage>
        <taxon>Eukaryota</taxon>
        <taxon>Metamonada</taxon>
        <taxon>Anaeramoebidae</taxon>
        <taxon>Anaeramoeba</taxon>
    </lineage>
</organism>